<dbReference type="Proteomes" id="UP000197666">
    <property type="component" value="Unassembled WGS sequence"/>
</dbReference>
<dbReference type="VEuPathDB" id="FungiDB:An08g06380"/>
<dbReference type="VEuPathDB" id="FungiDB:ATCC64974_73760"/>
<keyword evidence="1" id="KW-0175">Coiled coil</keyword>
<evidence type="ECO:0000313" key="3">
    <source>
        <dbReference type="EMBL" id="TPR10145.1"/>
    </source>
</evidence>
<dbReference type="SUPFAM" id="SSF57959">
    <property type="entry name" value="Leucine zipper domain"/>
    <property type="match status" value="1"/>
</dbReference>
<dbReference type="Gene3D" id="1.20.5.170">
    <property type="match status" value="1"/>
</dbReference>
<feature type="region of interest" description="Disordered" evidence="2">
    <location>
        <begin position="54"/>
        <end position="86"/>
    </location>
</feature>
<dbReference type="CDD" id="cd14688">
    <property type="entry name" value="bZIP_YAP"/>
    <property type="match status" value="1"/>
</dbReference>
<organism evidence="3 4">
    <name type="scientific">Aspergillus niger</name>
    <dbReference type="NCBI Taxonomy" id="5061"/>
    <lineage>
        <taxon>Eukaryota</taxon>
        <taxon>Fungi</taxon>
        <taxon>Dikarya</taxon>
        <taxon>Ascomycota</taxon>
        <taxon>Pezizomycotina</taxon>
        <taxon>Eurotiomycetes</taxon>
        <taxon>Eurotiomycetidae</taxon>
        <taxon>Eurotiales</taxon>
        <taxon>Aspergillaceae</taxon>
        <taxon>Aspergillus</taxon>
        <taxon>Aspergillus subgen. Circumdati</taxon>
    </lineage>
</organism>
<accession>A0A254U4Z1</accession>
<evidence type="ECO:0000256" key="1">
    <source>
        <dbReference type="SAM" id="Coils"/>
    </source>
</evidence>
<proteinExistence type="predicted"/>
<dbReference type="PANTHER" id="PTHR37012">
    <property type="entry name" value="B-ZIP TRANSCRIPTION FACTOR (EUROFUNG)-RELATED"/>
    <property type="match status" value="1"/>
</dbReference>
<evidence type="ECO:0000313" key="4">
    <source>
        <dbReference type="Proteomes" id="UP000197666"/>
    </source>
</evidence>
<evidence type="ECO:0000256" key="2">
    <source>
        <dbReference type="SAM" id="MobiDB-lite"/>
    </source>
</evidence>
<dbReference type="VEuPathDB" id="FungiDB:M747DRAFT_306594"/>
<dbReference type="PANTHER" id="PTHR37012:SF2">
    <property type="entry name" value="BZIP DOMAIN-CONTAINING PROTEIN-RELATED"/>
    <property type="match status" value="1"/>
</dbReference>
<feature type="coiled-coil region" evidence="1">
    <location>
        <begin position="121"/>
        <end position="167"/>
    </location>
</feature>
<protein>
    <submittedName>
        <fullName evidence="3">HMG (High mobility group) box family protein</fullName>
    </submittedName>
</protein>
<dbReference type="InterPro" id="IPR046347">
    <property type="entry name" value="bZIP_sf"/>
</dbReference>
<dbReference type="EMBL" id="NKJJ02000008">
    <property type="protein sequence ID" value="TPR10145.1"/>
    <property type="molecule type" value="Genomic_DNA"/>
</dbReference>
<comment type="caution">
    <text evidence="3">The sequence shown here is derived from an EMBL/GenBank/DDBJ whole genome shotgun (WGS) entry which is preliminary data.</text>
</comment>
<dbReference type="GO" id="GO:0003700">
    <property type="term" value="F:DNA-binding transcription factor activity"/>
    <property type="evidence" value="ECO:0007669"/>
    <property type="project" value="InterPro"/>
</dbReference>
<gene>
    <name evidence="3" type="ORF">CAN33_0055005</name>
</gene>
<sequence>MAFRLPPLTDVVPSATIEVSSAISFSSLPSIAAAPMAQGRSTAVSIATSPSDIVKLEDSSPTPSALSSADAETAAPNGTPATSAVRKRKFNCISGRSVANLTPEKLAKKQANDRKAQRAIRERTKARIDYLERRVRELSSQKPSLDLQAALRQNEIIQAENREIRQALQTIMDILQPLLGKQKLDTLPFRPSRPSQPPLALPQ</sequence>
<dbReference type="VEuPathDB" id="FungiDB:ASPNIDRAFT2_1166024"/>
<dbReference type="OrthoDB" id="4161589at2759"/>
<reference evidence="4" key="1">
    <citation type="submission" date="2018-10" db="EMBL/GenBank/DDBJ databases">
        <title>FDA dAtabase for Regulatory Grade micrObial Sequences (FDA-ARGOS): Supporting development and validation of Infectious Disease Dx tests.</title>
        <authorList>
            <person name="Kerrigan L."/>
            <person name="Tallon L."/>
            <person name="Sadzewicz L."/>
            <person name="Sengamalay N."/>
            <person name="Ott S."/>
            <person name="Godinez A."/>
            <person name="Nagaraj S."/>
            <person name="Vavikolanu K."/>
            <person name="Nadendla S."/>
            <person name="George J."/>
            <person name="Sichtig H."/>
        </authorList>
    </citation>
    <scope>NUCLEOTIDE SEQUENCE [LARGE SCALE GENOMIC DNA]</scope>
    <source>
        <strain evidence="4">FDAARGOS_311</strain>
    </source>
</reference>
<dbReference type="AlphaFoldDB" id="A0A254U4Z1"/>
<name>A0A254U4Z1_ASPNG</name>